<proteinExistence type="predicted"/>
<evidence type="ECO:0000313" key="2">
    <source>
        <dbReference type="Proteomes" id="UP001597641"/>
    </source>
</evidence>
<dbReference type="RefSeq" id="WP_377485531.1">
    <property type="nucleotide sequence ID" value="NZ_JBHUOX010000009.1"/>
</dbReference>
<organism evidence="1 2">
    <name type="scientific">Pontibacter toksunensis</name>
    <dbReference type="NCBI Taxonomy" id="1332631"/>
    <lineage>
        <taxon>Bacteria</taxon>
        <taxon>Pseudomonadati</taxon>
        <taxon>Bacteroidota</taxon>
        <taxon>Cytophagia</taxon>
        <taxon>Cytophagales</taxon>
        <taxon>Hymenobacteraceae</taxon>
        <taxon>Pontibacter</taxon>
    </lineage>
</organism>
<accession>A0ABW6BWS0</accession>
<keyword evidence="2" id="KW-1185">Reference proteome</keyword>
<protein>
    <submittedName>
        <fullName evidence="1">Uncharacterized protein</fullName>
    </submittedName>
</protein>
<sequence>MAIKIGLECNRAEKFKTRIDKCLSFCVENRGTTIIYISFDDGDSEIDVQPGDTFREFAGGSGELYTGEMSVRFGSKPADADPAEPVINKVNVIKNLFYCNN</sequence>
<reference evidence="2" key="1">
    <citation type="journal article" date="2019" name="Int. J. Syst. Evol. Microbiol.">
        <title>The Global Catalogue of Microorganisms (GCM) 10K type strain sequencing project: providing services to taxonomists for standard genome sequencing and annotation.</title>
        <authorList>
            <consortium name="The Broad Institute Genomics Platform"/>
            <consortium name="The Broad Institute Genome Sequencing Center for Infectious Disease"/>
            <person name="Wu L."/>
            <person name="Ma J."/>
        </authorList>
    </citation>
    <scope>NUCLEOTIDE SEQUENCE [LARGE SCALE GENOMIC DNA]</scope>
    <source>
        <strain evidence="2">KCTC 23984</strain>
    </source>
</reference>
<gene>
    <name evidence="1" type="ORF">ACFS7Z_13780</name>
</gene>
<dbReference type="EMBL" id="JBHUOX010000009">
    <property type="protein sequence ID" value="MFD3001437.1"/>
    <property type="molecule type" value="Genomic_DNA"/>
</dbReference>
<evidence type="ECO:0000313" key="1">
    <source>
        <dbReference type="EMBL" id="MFD3001437.1"/>
    </source>
</evidence>
<name>A0ABW6BWS0_9BACT</name>
<comment type="caution">
    <text evidence="1">The sequence shown here is derived from an EMBL/GenBank/DDBJ whole genome shotgun (WGS) entry which is preliminary data.</text>
</comment>
<dbReference type="Proteomes" id="UP001597641">
    <property type="component" value="Unassembled WGS sequence"/>
</dbReference>